<dbReference type="EMBL" id="JBBJCI010000039">
    <property type="protein sequence ID" value="KAK7249885.1"/>
    <property type="molecule type" value="Genomic_DNA"/>
</dbReference>
<dbReference type="Proteomes" id="UP001363151">
    <property type="component" value="Unassembled WGS sequence"/>
</dbReference>
<accession>A0ABR1G9B0</accession>
<sequence length="198" mass="21551">MVYAQIMERAKERMEVKTFDVDKKLAQERWDAIRADGPLKYKNKALGCVLCKKVEFCAQKCPESTQDCTWCPGFCPQAVNATCIPFGQTVTLVQGEEAKCCEMGDKGLAACCCLCPVVYCFGVPPAAPINFSCAAAALVTAQRERLKAAYEIKDDKPAFGGFLCYCCALWHQHVFLQEMALAGAKGLDTPLAPAGEDA</sequence>
<proteinExistence type="predicted"/>
<comment type="caution">
    <text evidence="1">The sequence shown here is derived from an EMBL/GenBank/DDBJ whole genome shotgun (WGS) entry which is preliminary data.</text>
</comment>
<gene>
    <name evidence="1" type="ORF">SO694_00005283</name>
</gene>
<reference evidence="1 2" key="1">
    <citation type="submission" date="2024-03" db="EMBL/GenBank/DDBJ databases">
        <title>Aureococcus anophagefferens CCMP1851 and Kratosvirus quantuckense: Draft genome of a second virus-susceptible host strain in the model system.</title>
        <authorList>
            <person name="Chase E."/>
            <person name="Truchon A.R."/>
            <person name="Schepens W."/>
            <person name="Wilhelm S.W."/>
        </authorList>
    </citation>
    <scope>NUCLEOTIDE SEQUENCE [LARGE SCALE GENOMIC DNA]</scope>
    <source>
        <strain evidence="1 2">CCMP1851</strain>
    </source>
</reference>
<protein>
    <recommendedName>
        <fullName evidence="3">4Fe-4S ferredoxin-type domain-containing protein</fullName>
    </recommendedName>
</protein>
<organism evidence="1 2">
    <name type="scientific">Aureococcus anophagefferens</name>
    <name type="common">Harmful bloom alga</name>
    <dbReference type="NCBI Taxonomy" id="44056"/>
    <lineage>
        <taxon>Eukaryota</taxon>
        <taxon>Sar</taxon>
        <taxon>Stramenopiles</taxon>
        <taxon>Ochrophyta</taxon>
        <taxon>Pelagophyceae</taxon>
        <taxon>Pelagomonadales</taxon>
        <taxon>Pelagomonadaceae</taxon>
        <taxon>Aureococcus</taxon>
    </lineage>
</organism>
<evidence type="ECO:0008006" key="3">
    <source>
        <dbReference type="Google" id="ProtNLM"/>
    </source>
</evidence>
<evidence type="ECO:0000313" key="2">
    <source>
        <dbReference type="Proteomes" id="UP001363151"/>
    </source>
</evidence>
<keyword evidence="2" id="KW-1185">Reference proteome</keyword>
<name>A0ABR1G9B0_AURAN</name>
<evidence type="ECO:0000313" key="1">
    <source>
        <dbReference type="EMBL" id="KAK7249885.1"/>
    </source>
</evidence>